<reference evidence="2 3" key="1">
    <citation type="submission" date="2020-08" db="EMBL/GenBank/DDBJ databases">
        <title>Genomic Encyclopedia of Type Strains, Phase IV (KMG-IV): sequencing the most valuable type-strain genomes for metagenomic binning, comparative biology and taxonomic classification.</title>
        <authorList>
            <person name="Goeker M."/>
        </authorList>
    </citation>
    <scope>NUCLEOTIDE SEQUENCE [LARGE SCALE GENOMIC DNA]</scope>
    <source>
        <strain evidence="2 3">DSM 104969</strain>
    </source>
</reference>
<comment type="caution">
    <text evidence="2">The sequence shown here is derived from an EMBL/GenBank/DDBJ whole genome shotgun (WGS) entry which is preliminary data.</text>
</comment>
<evidence type="ECO:0000313" key="2">
    <source>
        <dbReference type="EMBL" id="MBB4034496.1"/>
    </source>
</evidence>
<sequence>MDQANFKQKQCSVTVLKTVLFLVFIFGTMLHTRAQITIGSGIEPELGAALELKERIITSSDNSTSDKGMLFPRVKLTDRENLFPMFESDGSGGYKIGTKPFNKADEDRKHTGLTVYNVNSPIALEDGLYIWNGLNWRIFESQTVITPQIDELLCDNITIIPNIYTEGQPYVGILKIPYTGGNGGAYEATTPVSIGNGLFIELIAGTLAVGGGEVSYKITGTPTVSSPIVTSFDIIFLGHTCNNVSIGDGDVKSIYVKNLSADVTINAQYANNSPQTANMLPFEGGNVEITESGTYVFCLRLYGLVTKGGTTAIYNREPYYIYLARNNQNLANVIDAAEIDLSTPVDDTDYSYTIMLGGTFVAGDRVVIAMHRPTGGVTTRKWILRQKMCSGGNISACPVRTSMVYWKL</sequence>
<name>A0A840CGY1_9BACT</name>
<keyword evidence="3" id="KW-1185">Reference proteome</keyword>
<accession>A0A840CGY1</accession>
<keyword evidence="1" id="KW-0472">Membrane</keyword>
<keyword evidence="1" id="KW-0812">Transmembrane</keyword>
<dbReference type="EMBL" id="JACIEP010000001">
    <property type="protein sequence ID" value="MBB4034496.1"/>
    <property type="molecule type" value="Genomic_DNA"/>
</dbReference>
<organism evidence="2 3">
    <name type="scientific">Dysgonomonas hofstadii</name>
    <dbReference type="NCBI Taxonomy" id="637886"/>
    <lineage>
        <taxon>Bacteria</taxon>
        <taxon>Pseudomonadati</taxon>
        <taxon>Bacteroidota</taxon>
        <taxon>Bacteroidia</taxon>
        <taxon>Bacteroidales</taxon>
        <taxon>Dysgonomonadaceae</taxon>
        <taxon>Dysgonomonas</taxon>
    </lineage>
</organism>
<protein>
    <submittedName>
        <fullName evidence="2">Uncharacterized protein</fullName>
    </submittedName>
</protein>
<evidence type="ECO:0000256" key="1">
    <source>
        <dbReference type="SAM" id="Phobius"/>
    </source>
</evidence>
<dbReference type="AlphaFoldDB" id="A0A840CGY1"/>
<gene>
    <name evidence="2" type="ORF">GGR21_000381</name>
</gene>
<dbReference type="Proteomes" id="UP000555103">
    <property type="component" value="Unassembled WGS sequence"/>
</dbReference>
<dbReference type="RefSeq" id="WP_183305427.1">
    <property type="nucleotide sequence ID" value="NZ_JACIEP010000001.1"/>
</dbReference>
<proteinExistence type="predicted"/>
<evidence type="ECO:0000313" key="3">
    <source>
        <dbReference type="Proteomes" id="UP000555103"/>
    </source>
</evidence>
<feature type="transmembrane region" description="Helical" evidence="1">
    <location>
        <begin position="12"/>
        <end position="30"/>
    </location>
</feature>
<keyword evidence="1" id="KW-1133">Transmembrane helix</keyword>